<sequence length="104" mass="11518">MDDYDMGQVRIEAHSGDGVIMVHNLGPEARAALEHRAQEAGVSVEDFMLGMIDAKFRHHAEERAREQGVSVEQYLEQLDQEADPDAEQNEILRALELSLGGGES</sequence>
<dbReference type="Proteomes" id="UP001564760">
    <property type="component" value="Unassembled WGS sequence"/>
</dbReference>
<dbReference type="RefSeq" id="WP_369737469.1">
    <property type="nucleotide sequence ID" value="NZ_JBGEDP010000001.1"/>
</dbReference>
<evidence type="ECO:0000313" key="1">
    <source>
        <dbReference type="EMBL" id="MEY8015046.1"/>
    </source>
</evidence>
<evidence type="ECO:0000313" key="2">
    <source>
        <dbReference type="Proteomes" id="UP001564760"/>
    </source>
</evidence>
<dbReference type="EMBL" id="JBGEDP010000001">
    <property type="protein sequence ID" value="MEY8015046.1"/>
    <property type="molecule type" value="Genomic_DNA"/>
</dbReference>
<evidence type="ECO:0008006" key="3">
    <source>
        <dbReference type="Google" id="ProtNLM"/>
    </source>
</evidence>
<proteinExistence type="predicted"/>
<name>A0ABV4C0I4_9MYCO</name>
<accession>A0ABV4C0I4</accession>
<comment type="caution">
    <text evidence="1">The sequence shown here is derived from an EMBL/GenBank/DDBJ whole genome shotgun (WGS) entry which is preliminary data.</text>
</comment>
<gene>
    <name evidence="1" type="ORF">AB8998_08520</name>
</gene>
<reference evidence="1 2" key="1">
    <citation type="submission" date="2024-08" db="EMBL/GenBank/DDBJ databases">
        <title>Mycobacterium servetensis sp. nov., a novel rapid-growing mycobacterial species recovered from a human patient in Zaragoza, Spain.</title>
        <authorList>
            <person name="Tristancho-Baro A.I."/>
            <person name="Buenestado-Serrano S."/>
            <person name="Garcia De Viedma D."/>
            <person name="Milagro-Beamonte A."/>
            <person name="Burillo N."/>
            <person name="Sanz S."/>
            <person name="Lopez-Calleja A.I."/>
            <person name="Penas-Utrilla D."/>
            <person name="Guardingo M."/>
            <person name="Garcia M.J."/>
            <person name="Vinuelas-Bayon J."/>
        </authorList>
    </citation>
    <scope>NUCLEOTIDE SEQUENCE [LARGE SCALE GENOMIC DNA]</scope>
    <source>
        <strain evidence="2">HUMS_12744610</strain>
    </source>
</reference>
<protein>
    <recommendedName>
        <fullName evidence="3">Antitoxin</fullName>
    </recommendedName>
</protein>
<organism evidence="1 2">
    <name type="scientific">Mycobacterium servetii</name>
    <dbReference type="NCBI Taxonomy" id="3237418"/>
    <lineage>
        <taxon>Bacteria</taxon>
        <taxon>Bacillati</taxon>
        <taxon>Actinomycetota</taxon>
        <taxon>Actinomycetes</taxon>
        <taxon>Mycobacteriales</taxon>
        <taxon>Mycobacteriaceae</taxon>
        <taxon>Mycobacterium</taxon>
    </lineage>
</organism>
<keyword evidence="2" id="KW-1185">Reference proteome</keyword>